<dbReference type="eggNOG" id="ENOG50332M1">
    <property type="taxonomic scope" value="Bacteria"/>
</dbReference>
<feature type="transmembrane region" description="Helical" evidence="1">
    <location>
        <begin position="53"/>
        <end position="71"/>
    </location>
</feature>
<name>W4VD92_9BACI</name>
<evidence type="ECO:0000313" key="2">
    <source>
        <dbReference type="EMBL" id="GAE91172.1"/>
    </source>
</evidence>
<proteinExistence type="predicted"/>
<evidence type="ECO:0000256" key="1">
    <source>
        <dbReference type="SAM" id="Phobius"/>
    </source>
</evidence>
<organism evidence="2 3">
    <name type="scientific">Gracilibacillus boraciitolerans JCM 21714</name>
    <dbReference type="NCBI Taxonomy" id="1298598"/>
    <lineage>
        <taxon>Bacteria</taxon>
        <taxon>Bacillati</taxon>
        <taxon>Bacillota</taxon>
        <taxon>Bacilli</taxon>
        <taxon>Bacillales</taxon>
        <taxon>Bacillaceae</taxon>
        <taxon>Gracilibacillus</taxon>
    </lineage>
</organism>
<feature type="transmembrane region" description="Helical" evidence="1">
    <location>
        <begin position="106"/>
        <end position="125"/>
    </location>
</feature>
<dbReference type="Proteomes" id="UP000019102">
    <property type="component" value="Unassembled WGS sequence"/>
</dbReference>
<reference evidence="2 3" key="1">
    <citation type="journal article" date="2014" name="Genome Announc.">
        <title>Draft Genome Sequence of the Boron-Tolerant and Moderately Halotolerant Bacterium Gracilibacillus boraciitolerans JCM 21714T.</title>
        <authorList>
            <person name="Ahmed I."/>
            <person name="Oshima K."/>
            <person name="Suda W."/>
            <person name="Kitamura K."/>
            <person name="Iida T."/>
            <person name="Ohmori Y."/>
            <person name="Fujiwara T."/>
            <person name="Hattori M."/>
            <person name="Ohkuma M."/>
        </authorList>
    </citation>
    <scope>NUCLEOTIDE SEQUENCE [LARGE SCALE GENOMIC DNA]</scope>
    <source>
        <strain evidence="2 3">JCM 21714</strain>
    </source>
</reference>
<keyword evidence="3" id="KW-1185">Reference proteome</keyword>
<keyword evidence="1" id="KW-0812">Transmembrane</keyword>
<keyword evidence="1" id="KW-1133">Transmembrane helix</keyword>
<keyword evidence="1" id="KW-0472">Membrane</keyword>
<feature type="transmembrane region" description="Helical" evidence="1">
    <location>
        <begin position="131"/>
        <end position="149"/>
    </location>
</feature>
<feature type="transmembrane region" description="Helical" evidence="1">
    <location>
        <begin position="156"/>
        <end position="175"/>
    </location>
</feature>
<evidence type="ECO:0000313" key="3">
    <source>
        <dbReference type="Proteomes" id="UP000019102"/>
    </source>
</evidence>
<comment type="caution">
    <text evidence="2">The sequence shown here is derived from an EMBL/GenBank/DDBJ whole genome shotgun (WGS) entry which is preliminary data.</text>
</comment>
<accession>W4VD92</accession>
<dbReference type="AlphaFoldDB" id="W4VD92"/>
<dbReference type="OrthoDB" id="2380880at2"/>
<gene>
    <name evidence="2" type="ORF">JCM21714_113</name>
</gene>
<dbReference type="STRING" id="1298598.JCM21714_113"/>
<protein>
    <submittedName>
        <fullName evidence="2">Uncharacterized protein</fullName>
    </submittedName>
</protein>
<sequence length="178" mass="21337">MEEERKKIIINEINYWKSHQLLPTHYCNFLLALYTEGEGIIDEKQEKKQTSYYLFYYFFDTIILLLPVLLFQFSNQIILQIIGIIAILFLAVGMMRVFIHHTKLQNSYAVMIFFAVFLFSTTLLLNDYIQIWWIIYPWMLVNSLSWIVFGKLKRQFFLQVAGIFMLIIIAILYGFQIF</sequence>
<dbReference type="RefSeq" id="WP_035720840.1">
    <property type="nucleotide sequence ID" value="NZ_BAVS01000001.1"/>
</dbReference>
<feature type="transmembrane region" description="Helical" evidence="1">
    <location>
        <begin position="77"/>
        <end position="99"/>
    </location>
</feature>
<dbReference type="EMBL" id="BAVS01000001">
    <property type="protein sequence ID" value="GAE91172.1"/>
    <property type="molecule type" value="Genomic_DNA"/>
</dbReference>